<proteinExistence type="predicted"/>
<dbReference type="InterPro" id="IPR000182">
    <property type="entry name" value="GNAT_dom"/>
</dbReference>
<feature type="domain" description="N-acetyltransferase" evidence="1">
    <location>
        <begin position="31"/>
        <end position="187"/>
    </location>
</feature>
<organism evidence="2 3">
    <name type="scientific">Kinneretia aquatilis</name>
    <dbReference type="NCBI Taxonomy" id="2070761"/>
    <lineage>
        <taxon>Bacteria</taxon>
        <taxon>Pseudomonadati</taxon>
        <taxon>Pseudomonadota</taxon>
        <taxon>Betaproteobacteria</taxon>
        <taxon>Burkholderiales</taxon>
        <taxon>Sphaerotilaceae</taxon>
        <taxon>Roseateles</taxon>
    </lineage>
</organism>
<dbReference type="PROSITE" id="PS51186">
    <property type="entry name" value="GNAT"/>
    <property type="match status" value="1"/>
</dbReference>
<dbReference type="RefSeq" id="WP_102768968.1">
    <property type="nucleotide sequence ID" value="NZ_POSP01000003.1"/>
</dbReference>
<evidence type="ECO:0000313" key="3">
    <source>
        <dbReference type="Proteomes" id="UP000235916"/>
    </source>
</evidence>
<keyword evidence="3" id="KW-1185">Reference proteome</keyword>
<dbReference type="Proteomes" id="UP000235916">
    <property type="component" value="Unassembled WGS sequence"/>
</dbReference>
<dbReference type="PANTHER" id="PTHR43792">
    <property type="entry name" value="GNAT FAMILY, PUTATIVE (AFU_ORTHOLOGUE AFUA_3G00765)-RELATED-RELATED"/>
    <property type="match status" value="1"/>
</dbReference>
<dbReference type="InterPro" id="IPR016181">
    <property type="entry name" value="Acyl_CoA_acyltransferase"/>
</dbReference>
<dbReference type="PANTHER" id="PTHR43792:SF1">
    <property type="entry name" value="N-ACETYLTRANSFERASE DOMAIN-CONTAINING PROTEIN"/>
    <property type="match status" value="1"/>
</dbReference>
<comment type="caution">
    <text evidence="2">The sequence shown here is derived from an EMBL/GenBank/DDBJ whole genome shotgun (WGS) entry which is preliminary data.</text>
</comment>
<evidence type="ECO:0000313" key="2">
    <source>
        <dbReference type="EMBL" id="PND39050.1"/>
    </source>
</evidence>
<dbReference type="GO" id="GO:0016747">
    <property type="term" value="F:acyltransferase activity, transferring groups other than amino-acyl groups"/>
    <property type="evidence" value="ECO:0007669"/>
    <property type="project" value="InterPro"/>
</dbReference>
<dbReference type="Gene3D" id="3.40.630.30">
    <property type="match status" value="1"/>
</dbReference>
<protein>
    <recommendedName>
        <fullName evidence="1">N-acetyltransferase domain-containing protein</fullName>
    </recommendedName>
</protein>
<dbReference type="SUPFAM" id="SSF55729">
    <property type="entry name" value="Acyl-CoA N-acyltransferases (Nat)"/>
    <property type="match status" value="1"/>
</dbReference>
<dbReference type="OrthoDB" id="9801656at2"/>
<accession>A0A2N8L014</accession>
<reference evidence="2 3" key="1">
    <citation type="submission" date="2018-01" db="EMBL/GenBank/DDBJ databases">
        <title>Draft genome sequence of Paucibacter aquatile CR182 isolated from freshwater of the Nakdong River.</title>
        <authorList>
            <person name="Choi A."/>
            <person name="Chung E.J."/>
        </authorList>
    </citation>
    <scope>NUCLEOTIDE SEQUENCE [LARGE SCALE GENOMIC DNA]</scope>
    <source>
        <strain evidence="2 3">CR182</strain>
    </source>
</reference>
<dbReference type="Pfam" id="PF13302">
    <property type="entry name" value="Acetyltransf_3"/>
    <property type="match status" value="1"/>
</dbReference>
<dbReference type="AlphaFoldDB" id="A0A2N8L014"/>
<sequence length="192" mass="21339">MISDDLLARLAAPIESPRLWLEPLRASHAAELFEGLQEPELYRWISMHKPESVEALAAHWRMLEGRRSPDGQFAWPIWALRRKADGCCLGRLDAEIDAQLNAPNLGYYLLRPAWGQGYASEAVQAATAALRERGVRRIVSTVTVGNLASARVLQRAGFVFDRILKDNDCISGQMHDDEAYVWTADALSAPAA</sequence>
<name>A0A2N8L014_9BURK</name>
<gene>
    <name evidence="2" type="ORF">C1O66_16985</name>
</gene>
<evidence type="ECO:0000259" key="1">
    <source>
        <dbReference type="PROSITE" id="PS51186"/>
    </source>
</evidence>
<dbReference type="InterPro" id="IPR051531">
    <property type="entry name" value="N-acetyltransferase"/>
</dbReference>
<dbReference type="EMBL" id="POSP01000003">
    <property type="protein sequence ID" value="PND39050.1"/>
    <property type="molecule type" value="Genomic_DNA"/>
</dbReference>